<keyword evidence="3" id="KW-1185">Reference proteome</keyword>
<accession>A0A1D8IJQ4</accession>
<dbReference type="PROSITE" id="PS51352">
    <property type="entry name" value="THIOREDOXIN_2"/>
    <property type="match status" value="1"/>
</dbReference>
<dbReference type="KEGG" id="aprs:BI364_00395"/>
<name>A0A1D8IJQ4_9GAMM</name>
<dbReference type="EMBL" id="CP017415">
    <property type="protein sequence ID" value="AOU96683.1"/>
    <property type="molecule type" value="Genomic_DNA"/>
</dbReference>
<dbReference type="InterPro" id="IPR013766">
    <property type="entry name" value="Thioredoxin_domain"/>
</dbReference>
<dbReference type="GO" id="GO:0016491">
    <property type="term" value="F:oxidoreductase activity"/>
    <property type="evidence" value="ECO:0007669"/>
    <property type="project" value="InterPro"/>
</dbReference>
<gene>
    <name evidence="2" type="ORF">BI364_00395</name>
</gene>
<dbReference type="PANTHER" id="PTHR43640:SF1">
    <property type="entry name" value="THIOREDOXIN-DEPENDENT PEROXIREDOXIN"/>
    <property type="match status" value="1"/>
</dbReference>
<dbReference type="CDD" id="cd02969">
    <property type="entry name" value="PRX_like1"/>
    <property type="match status" value="1"/>
</dbReference>
<dbReference type="SUPFAM" id="SSF52833">
    <property type="entry name" value="Thioredoxin-like"/>
    <property type="match status" value="1"/>
</dbReference>
<evidence type="ECO:0000259" key="1">
    <source>
        <dbReference type="PROSITE" id="PS51352"/>
    </source>
</evidence>
<organism evidence="2 3">
    <name type="scientific">Acidihalobacter yilgarnensis</name>
    <dbReference type="NCBI Taxonomy" id="2819280"/>
    <lineage>
        <taxon>Bacteria</taxon>
        <taxon>Pseudomonadati</taxon>
        <taxon>Pseudomonadota</taxon>
        <taxon>Gammaproteobacteria</taxon>
        <taxon>Chromatiales</taxon>
        <taxon>Ectothiorhodospiraceae</taxon>
        <taxon>Acidihalobacter</taxon>
    </lineage>
</organism>
<evidence type="ECO:0000313" key="2">
    <source>
        <dbReference type="EMBL" id="AOU96683.1"/>
    </source>
</evidence>
<proteinExistence type="predicted"/>
<sequence>MARTPSTMLELGTPAPRFNLPEPKTGRDITIDDFADARGLLVVFLSNHCPYVHRIREAFAVFAREYVARGIAVVGINANDATRYPDDSPDKMIDEVEQHGYDFPYLFDERQSVAKAYQAACTPDFFLFDGERKLYYRGQFDDARPGNDVPTTGHDLRAACDALLAGEPASEEQVPSLGCNIKWKPGNEPDYYG</sequence>
<dbReference type="Proteomes" id="UP000095401">
    <property type="component" value="Chromosome"/>
</dbReference>
<protein>
    <submittedName>
        <fullName evidence="2">Alkyl hydroperoxide reductase</fullName>
    </submittedName>
</protein>
<dbReference type="Pfam" id="PF00578">
    <property type="entry name" value="AhpC-TSA"/>
    <property type="match status" value="1"/>
</dbReference>
<dbReference type="GO" id="GO:0016209">
    <property type="term" value="F:antioxidant activity"/>
    <property type="evidence" value="ECO:0007669"/>
    <property type="project" value="InterPro"/>
</dbReference>
<feature type="domain" description="Thioredoxin" evidence="1">
    <location>
        <begin position="9"/>
        <end position="165"/>
    </location>
</feature>
<dbReference type="AlphaFoldDB" id="A0A1D8IJQ4"/>
<dbReference type="InterPro" id="IPR000866">
    <property type="entry name" value="AhpC/TSA"/>
</dbReference>
<reference evidence="3" key="1">
    <citation type="submission" date="2016-09" db="EMBL/GenBank/DDBJ databases">
        <title>Acidihalobacter prosperus F5.</title>
        <authorList>
            <person name="Khaleque H.N."/>
            <person name="Ramsay J.P."/>
            <person name="Kaksonen A.H."/>
            <person name="Boxall N.J."/>
            <person name="Watkin E.L.J."/>
        </authorList>
    </citation>
    <scope>NUCLEOTIDE SEQUENCE [LARGE SCALE GENOMIC DNA]</scope>
    <source>
        <strain evidence="3">F5</strain>
    </source>
</reference>
<dbReference type="RefSeq" id="WP_070077077.1">
    <property type="nucleotide sequence ID" value="NZ_CP017415.1"/>
</dbReference>
<dbReference type="PANTHER" id="PTHR43640">
    <property type="entry name" value="OS07G0260300 PROTEIN"/>
    <property type="match status" value="1"/>
</dbReference>
<dbReference type="Gene3D" id="3.40.30.10">
    <property type="entry name" value="Glutaredoxin"/>
    <property type="match status" value="1"/>
</dbReference>
<evidence type="ECO:0000313" key="3">
    <source>
        <dbReference type="Proteomes" id="UP000095401"/>
    </source>
</evidence>
<dbReference type="InterPro" id="IPR036249">
    <property type="entry name" value="Thioredoxin-like_sf"/>
</dbReference>
<dbReference type="InterPro" id="IPR047262">
    <property type="entry name" value="PRX-like1"/>
</dbReference>